<name>Q6Z2A3_ORYSJ</name>
<organism evidence="2 3">
    <name type="scientific">Oryza sativa subsp. japonica</name>
    <name type="common">Rice</name>
    <dbReference type="NCBI Taxonomy" id="39947"/>
    <lineage>
        <taxon>Eukaryota</taxon>
        <taxon>Viridiplantae</taxon>
        <taxon>Streptophyta</taxon>
        <taxon>Embryophyta</taxon>
        <taxon>Tracheophyta</taxon>
        <taxon>Spermatophyta</taxon>
        <taxon>Magnoliopsida</taxon>
        <taxon>Liliopsida</taxon>
        <taxon>Poales</taxon>
        <taxon>Poaceae</taxon>
        <taxon>BOP clade</taxon>
        <taxon>Oryzoideae</taxon>
        <taxon>Oryzeae</taxon>
        <taxon>Oryzinae</taxon>
        <taxon>Oryza</taxon>
        <taxon>Oryza sativa</taxon>
    </lineage>
</organism>
<dbReference type="Gene3D" id="3.30.310.80">
    <property type="entry name" value="Kinase associated domain 1, KA1"/>
    <property type="match status" value="1"/>
</dbReference>
<reference evidence="3" key="4">
    <citation type="journal article" date="2008" name="Nucleic Acids Res.">
        <title>The rice annotation project database (RAP-DB): 2008 update.</title>
        <authorList>
            <consortium name="The rice annotation project (RAP)"/>
        </authorList>
    </citation>
    <scope>GENOME REANNOTATION</scope>
    <source>
        <strain evidence="3">cv. Nipponbare</strain>
    </source>
</reference>
<protein>
    <submittedName>
        <fullName evidence="2">Uncharacterized protein</fullName>
    </submittedName>
</protein>
<evidence type="ECO:0000313" key="3">
    <source>
        <dbReference type="Proteomes" id="UP000000763"/>
    </source>
</evidence>
<evidence type="ECO:0000313" key="1">
    <source>
        <dbReference type="EMBL" id="BAD01310.1"/>
    </source>
</evidence>
<reference evidence="3" key="3">
    <citation type="journal article" date="2005" name="Nature">
        <title>The map-based sequence of the rice genome.</title>
        <authorList>
            <consortium name="International rice genome sequencing project (IRGSP)"/>
            <person name="Matsumoto T."/>
            <person name="Wu J."/>
            <person name="Kanamori H."/>
            <person name="Katayose Y."/>
            <person name="Fujisawa M."/>
            <person name="Namiki N."/>
            <person name="Mizuno H."/>
            <person name="Yamamoto K."/>
            <person name="Antonio B.A."/>
            <person name="Baba T."/>
            <person name="Sakata K."/>
            <person name="Nagamura Y."/>
            <person name="Aoki H."/>
            <person name="Arikawa K."/>
            <person name="Arita K."/>
            <person name="Bito T."/>
            <person name="Chiden Y."/>
            <person name="Fujitsuka N."/>
            <person name="Fukunaka R."/>
            <person name="Hamada M."/>
            <person name="Harada C."/>
            <person name="Hayashi A."/>
            <person name="Hijishita S."/>
            <person name="Honda M."/>
            <person name="Hosokawa S."/>
            <person name="Ichikawa Y."/>
            <person name="Idonuma A."/>
            <person name="Iijima M."/>
            <person name="Ikeda M."/>
            <person name="Ikeno M."/>
            <person name="Ito K."/>
            <person name="Ito S."/>
            <person name="Ito T."/>
            <person name="Ito Y."/>
            <person name="Ito Y."/>
            <person name="Iwabuchi A."/>
            <person name="Kamiya K."/>
            <person name="Karasawa W."/>
            <person name="Kurita K."/>
            <person name="Katagiri S."/>
            <person name="Kikuta A."/>
            <person name="Kobayashi H."/>
            <person name="Kobayashi N."/>
            <person name="Machita K."/>
            <person name="Maehara T."/>
            <person name="Masukawa M."/>
            <person name="Mizubayashi T."/>
            <person name="Mukai Y."/>
            <person name="Nagasaki H."/>
            <person name="Nagata Y."/>
            <person name="Naito S."/>
            <person name="Nakashima M."/>
            <person name="Nakama Y."/>
            <person name="Nakamichi Y."/>
            <person name="Nakamura M."/>
            <person name="Meguro A."/>
            <person name="Negishi M."/>
            <person name="Ohta I."/>
            <person name="Ohta T."/>
            <person name="Okamoto M."/>
            <person name="Ono N."/>
            <person name="Saji S."/>
            <person name="Sakaguchi M."/>
            <person name="Sakai K."/>
            <person name="Shibata M."/>
            <person name="Shimokawa T."/>
            <person name="Song J."/>
            <person name="Takazaki Y."/>
            <person name="Terasawa K."/>
            <person name="Tsugane M."/>
            <person name="Tsuji K."/>
            <person name="Ueda S."/>
            <person name="Waki K."/>
            <person name="Yamagata H."/>
            <person name="Yamamoto M."/>
            <person name="Yamamoto S."/>
            <person name="Yamane H."/>
            <person name="Yoshiki S."/>
            <person name="Yoshihara R."/>
            <person name="Yukawa K."/>
            <person name="Zhong H."/>
            <person name="Yano M."/>
            <person name="Yuan Q."/>
            <person name="Ouyang S."/>
            <person name="Liu J."/>
            <person name="Jones K.M."/>
            <person name="Gansberger K."/>
            <person name="Moffat K."/>
            <person name="Hill J."/>
            <person name="Bera J."/>
            <person name="Fadrosh D."/>
            <person name="Jin S."/>
            <person name="Johri S."/>
            <person name="Kim M."/>
            <person name="Overton L."/>
            <person name="Reardon M."/>
            <person name="Tsitrin T."/>
            <person name="Vuong H."/>
            <person name="Weaver B."/>
            <person name="Ciecko A."/>
            <person name="Tallon L."/>
            <person name="Jackson J."/>
            <person name="Pai G."/>
            <person name="Aken S.V."/>
            <person name="Utterback T."/>
            <person name="Reidmuller S."/>
            <person name="Feldblyum T."/>
            <person name="Hsiao J."/>
            <person name="Zismann V."/>
            <person name="Iobst S."/>
            <person name="de Vazeille A.R."/>
            <person name="Buell C.R."/>
            <person name="Ying K."/>
            <person name="Li Y."/>
            <person name="Lu T."/>
            <person name="Huang Y."/>
            <person name="Zhao Q."/>
            <person name="Feng Q."/>
            <person name="Zhang L."/>
            <person name="Zhu J."/>
            <person name="Weng Q."/>
            <person name="Mu J."/>
            <person name="Lu Y."/>
            <person name="Fan D."/>
            <person name="Liu Y."/>
            <person name="Guan J."/>
            <person name="Zhang Y."/>
            <person name="Yu S."/>
            <person name="Liu X."/>
            <person name="Zhang Y."/>
            <person name="Hong G."/>
            <person name="Han B."/>
            <person name="Choisne N."/>
            <person name="Demange N."/>
            <person name="Orjeda G."/>
            <person name="Samain S."/>
            <person name="Cattolico L."/>
            <person name="Pelletier E."/>
            <person name="Couloux A."/>
            <person name="Segurens B."/>
            <person name="Wincker P."/>
            <person name="D'Hont A."/>
            <person name="Scarpelli C."/>
            <person name="Weissenbach J."/>
            <person name="Salanoubat M."/>
            <person name="Quetier F."/>
            <person name="Yu Y."/>
            <person name="Kim H.R."/>
            <person name="Rambo T."/>
            <person name="Currie J."/>
            <person name="Collura K."/>
            <person name="Luo M."/>
            <person name="Yang T."/>
            <person name="Ammiraju J.S.S."/>
            <person name="Engler F."/>
            <person name="Soderlund C."/>
            <person name="Wing R.A."/>
            <person name="Palmer L.E."/>
            <person name="de la Bastide M."/>
            <person name="Spiegel L."/>
            <person name="Nascimento L."/>
            <person name="Zutavern T."/>
            <person name="O'Shaughnessy A."/>
            <person name="Dike S."/>
            <person name="Dedhia N."/>
            <person name="Preston R."/>
            <person name="Balija V."/>
            <person name="McCombie W.R."/>
            <person name="Chow T."/>
            <person name="Chen H."/>
            <person name="Chung M."/>
            <person name="Chen C."/>
            <person name="Shaw J."/>
            <person name="Wu H."/>
            <person name="Hsiao K."/>
            <person name="Chao Y."/>
            <person name="Chu M."/>
            <person name="Cheng C."/>
            <person name="Hour A."/>
            <person name="Lee P."/>
            <person name="Lin S."/>
            <person name="Lin Y."/>
            <person name="Liou J."/>
            <person name="Liu S."/>
            <person name="Hsing Y."/>
            <person name="Raghuvanshi S."/>
            <person name="Mohanty A."/>
            <person name="Bharti A.K."/>
            <person name="Gaur A."/>
            <person name="Gupta V."/>
            <person name="Kumar D."/>
            <person name="Ravi V."/>
            <person name="Vij S."/>
            <person name="Kapur A."/>
            <person name="Khurana P."/>
            <person name="Khurana P."/>
            <person name="Khurana J.P."/>
            <person name="Tyagi A.K."/>
            <person name="Gaikwad K."/>
            <person name="Singh A."/>
            <person name="Dalal V."/>
            <person name="Srivastava S."/>
            <person name="Dixit A."/>
            <person name="Pal A.K."/>
            <person name="Ghazi I.A."/>
            <person name="Yadav M."/>
            <person name="Pandit A."/>
            <person name="Bhargava A."/>
            <person name="Sureshbabu K."/>
            <person name="Batra K."/>
            <person name="Sharma T.R."/>
            <person name="Mohapatra T."/>
            <person name="Singh N.K."/>
            <person name="Messing J."/>
            <person name="Nelson A.B."/>
            <person name="Fuks G."/>
            <person name="Kavchok S."/>
            <person name="Keizer G."/>
            <person name="Linton E."/>
            <person name="Llaca V."/>
            <person name="Song R."/>
            <person name="Tanyolac B."/>
            <person name="Young S."/>
            <person name="Ho-Il K."/>
            <person name="Hahn J.H."/>
            <person name="Sangsakoo G."/>
            <person name="Vanavichit A."/>
            <person name="de Mattos Luiz.A.T."/>
            <person name="Zimmer P.D."/>
            <person name="Malone G."/>
            <person name="Dellagostin O."/>
            <person name="de Oliveira A.C."/>
            <person name="Bevan M."/>
            <person name="Bancroft I."/>
            <person name="Minx P."/>
            <person name="Cordum H."/>
            <person name="Wilson R."/>
            <person name="Cheng Z."/>
            <person name="Jin W."/>
            <person name="Jiang J."/>
            <person name="Leong S.A."/>
            <person name="Iwama H."/>
            <person name="Gojobori T."/>
            <person name="Itoh T."/>
            <person name="Niimura Y."/>
            <person name="Fujii Y."/>
            <person name="Habara T."/>
            <person name="Sakai H."/>
            <person name="Sato Y."/>
            <person name="Wilson G."/>
            <person name="Kumar K."/>
            <person name="McCouch S."/>
            <person name="Juretic N."/>
            <person name="Hoen D."/>
            <person name="Wright S."/>
            <person name="Bruskiewich R."/>
            <person name="Bureau T."/>
            <person name="Miyao A."/>
            <person name="Hirochika H."/>
            <person name="Nishikawa T."/>
            <person name="Kadowaki K."/>
            <person name="Sugiura M."/>
            <person name="Burr B."/>
            <person name="Sasaki T."/>
        </authorList>
    </citation>
    <scope>NUCLEOTIDE SEQUENCE [LARGE SCALE GENOMIC DNA]</scope>
    <source>
        <strain evidence="3">cv. Nipponbare</strain>
    </source>
</reference>
<dbReference type="Proteomes" id="UP000000763">
    <property type="component" value="Chromosome 8"/>
</dbReference>
<sequence length="255" mass="28047">MPAHGLHLPPRHGPLVVGPCRAGPKAWLSAHLAGPGQHNVPVEGLRHGPQVRRRGAGRGLLPPRRLRSPAAAAPLDIMSIIRYNTEHGVRGLGMVKRMEAEARATYDLWDDEFRATNDEFRATYLGTRLASRGRHVGEAYRHDSERGERMHFMSGALVADIIAKLEEIAGMVSIEATRNGHKGALAISSKVFELTRELVMVQVCKKAGDTAEYRRFCDNELKAGMRGLVVDALPPPVDPDECHGQRCRGSKLPRL</sequence>
<reference evidence="1" key="1">
    <citation type="submission" date="2002-01" db="EMBL/GenBank/DDBJ databases">
        <title>Oryza sativa nipponbare(GA3) genomic DNA, chromosome 8, PAC clone:P0467G09.</title>
        <authorList>
            <person name="Sasaki T."/>
            <person name="Matsumoto T."/>
            <person name="Yamamoto K."/>
        </authorList>
    </citation>
    <scope>NUCLEOTIDE SEQUENCE</scope>
</reference>
<dbReference type="AlphaFoldDB" id="Q6Z2A3"/>
<accession>Q6Z2A3</accession>
<dbReference type="CDD" id="cd12195">
    <property type="entry name" value="CIPK_C"/>
    <property type="match status" value="1"/>
</dbReference>
<dbReference type="EMBL" id="AP004694">
    <property type="protein sequence ID" value="BAD01310.1"/>
    <property type="molecule type" value="Genomic_DNA"/>
</dbReference>
<evidence type="ECO:0000313" key="2">
    <source>
        <dbReference type="EMBL" id="BAD01386.1"/>
    </source>
</evidence>
<gene>
    <name evidence="2" type="ORF">OJ1034_C08.46</name>
    <name evidence="1" type="ORF">P0467G09.20</name>
</gene>
<proteinExistence type="predicted"/>
<reference evidence="2" key="2">
    <citation type="submission" date="2002-06" db="EMBL/GenBank/DDBJ databases">
        <title>Oryza sativa nipponbare(GA3) genomic DNA, chromosome 8, BAC clone:OJ1034_C08.</title>
        <authorList>
            <person name="Sasaki T."/>
            <person name="Matsumoto T."/>
            <person name="Katayose Y."/>
        </authorList>
    </citation>
    <scope>NUCLEOTIDE SEQUENCE</scope>
</reference>
<dbReference type="EMBL" id="AP005383">
    <property type="protein sequence ID" value="BAD01386.1"/>
    <property type="molecule type" value="Genomic_DNA"/>
</dbReference>